<dbReference type="InterPro" id="IPR003961">
    <property type="entry name" value="FN3_dom"/>
</dbReference>
<dbReference type="Gene3D" id="2.60.40.10">
    <property type="entry name" value="Immunoglobulins"/>
    <property type="match status" value="1"/>
</dbReference>
<dbReference type="SUPFAM" id="SSF49265">
    <property type="entry name" value="Fibronectin type III"/>
    <property type="match status" value="1"/>
</dbReference>
<feature type="domain" description="Fibronectin type-III" evidence="1">
    <location>
        <begin position="234"/>
        <end position="336"/>
    </location>
</feature>
<evidence type="ECO:0000259" key="1">
    <source>
        <dbReference type="PROSITE" id="PS50853"/>
    </source>
</evidence>
<gene>
    <name evidence="2" type="ORF">L798_08173</name>
</gene>
<protein>
    <submittedName>
        <fullName evidence="2">Cytokine receptor</fullName>
    </submittedName>
</protein>
<organism evidence="2 3">
    <name type="scientific">Zootermopsis nevadensis</name>
    <name type="common">Dampwood termite</name>
    <dbReference type="NCBI Taxonomy" id="136037"/>
    <lineage>
        <taxon>Eukaryota</taxon>
        <taxon>Metazoa</taxon>
        <taxon>Ecdysozoa</taxon>
        <taxon>Arthropoda</taxon>
        <taxon>Hexapoda</taxon>
        <taxon>Insecta</taxon>
        <taxon>Pterygota</taxon>
        <taxon>Neoptera</taxon>
        <taxon>Polyneoptera</taxon>
        <taxon>Dictyoptera</taxon>
        <taxon>Blattodea</taxon>
        <taxon>Blattoidea</taxon>
        <taxon>Termitoidae</taxon>
        <taxon>Termopsidae</taxon>
        <taxon>Zootermopsis</taxon>
    </lineage>
</organism>
<accession>A0A067R4H2</accession>
<proteinExistence type="predicted"/>
<dbReference type="CDD" id="cd00063">
    <property type="entry name" value="FN3"/>
    <property type="match status" value="1"/>
</dbReference>
<dbReference type="Pfam" id="PF00041">
    <property type="entry name" value="fn3"/>
    <property type="match status" value="1"/>
</dbReference>
<dbReference type="InterPro" id="IPR036116">
    <property type="entry name" value="FN3_sf"/>
</dbReference>
<dbReference type="SMART" id="SM00060">
    <property type="entry name" value="FN3"/>
    <property type="match status" value="1"/>
</dbReference>
<dbReference type="Proteomes" id="UP000027135">
    <property type="component" value="Unassembled WGS sequence"/>
</dbReference>
<dbReference type="InterPro" id="IPR013783">
    <property type="entry name" value="Ig-like_fold"/>
</dbReference>
<evidence type="ECO:0000313" key="2">
    <source>
        <dbReference type="EMBL" id="KDR17955.1"/>
    </source>
</evidence>
<dbReference type="InParanoid" id="A0A067R4H2"/>
<reference evidence="2 3" key="1">
    <citation type="journal article" date="2014" name="Nat. Commun.">
        <title>Molecular traces of alternative social organization in a termite genome.</title>
        <authorList>
            <person name="Terrapon N."/>
            <person name="Li C."/>
            <person name="Robertson H.M."/>
            <person name="Ji L."/>
            <person name="Meng X."/>
            <person name="Booth W."/>
            <person name="Chen Z."/>
            <person name="Childers C.P."/>
            <person name="Glastad K.M."/>
            <person name="Gokhale K."/>
            <person name="Gowin J."/>
            <person name="Gronenberg W."/>
            <person name="Hermansen R.A."/>
            <person name="Hu H."/>
            <person name="Hunt B.G."/>
            <person name="Huylmans A.K."/>
            <person name="Khalil S.M."/>
            <person name="Mitchell R.D."/>
            <person name="Munoz-Torres M.C."/>
            <person name="Mustard J.A."/>
            <person name="Pan H."/>
            <person name="Reese J.T."/>
            <person name="Scharf M.E."/>
            <person name="Sun F."/>
            <person name="Vogel H."/>
            <person name="Xiao J."/>
            <person name="Yang W."/>
            <person name="Yang Z."/>
            <person name="Yang Z."/>
            <person name="Zhou J."/>
            <person name="Zhu J."/>
            <person name="Brent C.S."/>
            <person name="Elsik C.G."/>
            <person name="Goodisman M.A."/>
            <person name="Liberles D.A."/>
            <person name="Roe R.M."/>
            <person name="Vargo E.L."/>
            <person name="Vilcinskas A."/>
            <person name="Wang J."/>
            <person name="Bornberg-Bauer E."/>
            <person name="Korb J."/>
            <person name="Zhang G."/>
            <person name="Liebig J."/>
        </authorList>
    </citation>
    <scope>NUCLEOTIDE SEQUENCE [LARGE SCALE GENOMIC DNA]</scope>
    <source>
        <tissue evidence="2">Whole organism</tissue>
    </source>
</reference>
<dbReference type="PROSITE" id="PS50853">
    <property type="entry name" value="FN3"/>
    <property type="match status" value="1"/>
</dbReference>
<name>A0A067R4H2_ZOONE</name>
<keyword evidence="3" id="KW-1185">Reference proteome</keyword>
<sequence>MGYKVLPRVKVGKRIKMTSSCIVAMSIHSLLNGGSCSKWARNSCAGVDGHDCEEVHIVYSGQEEVGQNGVPRFALSKNREDDQDDECQYIYLQYSEGWIRYSSCLKWAHNSCAGVGSHSDEEKVESANQGGSWITFGTFAYSAKVKQHEIPCLEVRSSYGVRVVLIDETGTGYNGTDIPCAVYNTSCIQNGSNTTDPQLPFGLKPFTDYRWTLRYGNMLILVGNITTPESAPERPEHLQVIKRTPHAIWLTWQRPRVTNGLLRKFIICVKLLSSELRRQDRSRKLLEEEIKVTLSMNYSYEVKDLEPSSEYNVSVRGMTVEPGEPAVLNSVKTSLIVPDIGSQLKLVDDYIASTILQVIIPPADSFLAKNSSYFVVVTSDKEEVAASLTKLKMMEFILKTANVKNDGRSWIAAEIEDNPNLKEAYSGQNGVPREGGQITSACIVAMSIRTLLKGESGVHLA</sequence>
<evidence type="ECO:0000313" key="3">
    <source>
        <dbReference type="Proteomes" id="UP000027135"/>
    </source>
</evidence>
<dbReference type="EMBL" id="KK852711">
    <property type="protein sequence ID" value="KDR17955.1"/>
    <property type="molecule type" value="Genomic_DNA"/>
</dbReference>
<dbReference type="AlphaFoldDB" id="A0A067R4H2"/>
<dbReference type="STRING" id="136037.A0A067R4H2"/>
<keyword evidence="2" id="KW-0675">Receptor</keyword>